<dbReference type="OrthoDB" id="3980246at2759"/>
<dbReference type="Gene3D" id="3.30.230.90">
    <property type="match status" value="1"/>
</dbReference>
<protein>
    <recommendedName>
        <fullName evidence="3">Proteasome assembly chaperone 3</fullName>
    </recommendedName>
</protein>
<reference evidence="1 2" key="1">
    <citation type="journal article" date="2019" name="Front. Genet.">
        <title>Whole-Genome Sequencing of the Opportunistic Yeast Pathogen Candida inconspicua Uncovers Its Hybrid Origin.</title>
        <authorList>
            <person name="Mixao V."/>
            <person name="Hansen A.P."/>
            <person name="Saus E."/>
            <person name="Boekhout T."/>
            <person name="Lass-Florl C."/>
            <person name="Gabaldon T."/>
        </authorList>
    </citation>
    <scope>NUCLEOTIDE SEQUENCE [LARGE SCALE GENOMIC DNA]</scope>
    <source>
        <strain evidence="1 2">CBS 180</strain>
    </source>
</reference>
<dbReference type="Pfam" id="PF10448">
    <property type="entry name" value="POC3_POC4"/>
    <property type="match status" value="1"/>
</dbReference>
<dbReference type="AlphaFoldDB" id="A0A4T0X8Q8"/>
<dbReference type="STRING" id="52247.A0A4T0X8Q8"/>
<accession>A0A4T0X8Q8</accession>
<gene>
    <name evidence="1" type="ORF">CANINC_000286</name>
</gene>
<comment type="caution">
    <text evidence="1">The sequence shown here is derived from an EMBL/GenBank/DDBJ whole genome shotgun (WGS) entry which is preliminary data.</text>
</comment>
<evidence type="ECO:0000313" key="2">
    <source>
        <dbReference type="Proteomes" id="UP000307173"/>
    </source>
</evidence>
<keyword evidence="2" id="KW-1185">Reference proteome</keyword>
<organism evidence="1 2">
    <name type="scientific">Pichia inconspicua</name>
    <dbReference type="NCBI Taxonomy" id="52247"/>
    <lineage>
        <taxon>Eukaryota</taxon>
        <taxon>Fungi</taxon>
        <taxon>Dikarya</taxon>
        <taxon>Ascomycota</taxon>
        <taxon>Saccharomycotina</taxon>
        <taxon>Pichiomycetes</taxon>
        <taxon>Pichiales</taxon>
        <taxon>Pichiaceae</taxon>
        <taxon>Pichia</taxon>
    </lineage>
</organism>
<dbReference type="InterPro" id="IPR053720">
    <property type="entry name" value="Psm_Assembly_Chaperone"/>
</dbReference>
<name>A0A4T0X8Q8_9ASCO</name>
<evidence type="ECO:0000313" key="1">
    <source>
        <dbReference type="EMBL" id="TID31134.1"/>
    </source>
</evidence>
<dbReference type="EMBL" id="SELW01000047">
    <property type="protein sequence ID" value="TID31134.1"/>
    <property type="molecule type" value="Genomic_DNA"/>
</dbReference>
<evidence type="ECO:0008006" key="3">
    <source>
        <dbReference type="Google" id="ProtNLM"/>
    </source>
</evidence>
<dbReference type="InterPro" id="IPR018854">
    <property type="entry name" value="Psome_chaperone_3/4"/>
</dbReference>
<proteinExistence type="predicted"/>
<sequence length="163" mass="18156">MNSNFKGNIKESNLIIPDSDGIDHLLTCTILEFEDKIIIHLAMDGKTDLSYDVQIPSLEDLKRPQKFYDYEDGEIPSNDVNEEPHLSCNISPTLLIGAGNSLKTQVLASQIGHVMSQYTTKNILLNMSGMMFGRPSESEQYHPNDSTVVKQAIHVIVDAYTGE</sequence>
<dbReference type="Proteomes" id="UP000307173">
    <property type="component" value="Unassembled WGS sequence"/>
</dbReference>